<dbReference type="AlphaFoldDB" id="A0ABD2KMW6"/>
<evidence type="ECO:0000313" key="3">
    <source>
        <dbReference type="Proteomes" id="UP001620645"/>
    </source>
</evidence>
<comment type="caution">
    <text evidence="2">The sequence shown here is derived from an EMBL/GenBank/DDBJ whole genome shotgun (WGS) entry which is preliminary data.</text>
</comment>
<dbReference type="EMBL" id="JBICCN010000006">
    <property type="protein sequence ID" value="KAL3104282.1"/>
    <property type="molecule type" value="Genomic_DNA"/>
</dbReference>
<dbReference type="Pfam" id="PF00078">
    <property type="entry name" value="RVT_1"/>
    <property type="match status" value="1"/>
</dbReference>
<organism evidence="2 3">
    <name type="scientific">Heterodera schachtii</name>
    <name type="common">Sugarbeet cyst nematode worm</name>
    <name type="synonym">Tylenchus schachtii</name>
    <dbReference type="NCBI Taxonomy" id="97005"/>
    <lineage>
        <taxon>Eukaryota</taxon>
        <taxon>Metazoa</taxon>
        <taxon>Ecdysozoa</taxon>
        <taxon>Nematoda</taxon>
        <taxon>Chromadorea</taxon>
        <taxon>Rhabditida</taxon>
        <taxon>Tylenchina</taxon>
        <taxon>Tylenchomorpha</taxon>
        <taxon>Tylenchoidea</taxon>
        <taxon>Heteroderidae</taxon>
        <taxon>Heteroderinae</taxon>
        <taxon>Heterodera</taxon>
    </lineage>
</organism>
<reference evidence="2 3" key="1">
    <citation type="submission" date="2024-10" db="EMBL/GenBank/DDBJ databases">
        <authorList>
            <person name="Kim D."/>
        </authorList>
    </citation>
    <scope>NUCLEOTIDE SEQUENCE [LARGE SCALE GENOMIC DNA]</scope>
    <source>
        <strain evidence="2">Taebaek</strain>
    </source>
</reference>
<keyword evidence="3" id="KW-1185">Reference proteome</keyword>
<accession>A0ABD2KMW6</accession>
<evidence type="ECO:0000313" key="2">
    <source>
        <dbReference type="EMBL" id="KAL3104282.1"/>
    </source>
</evidence>
<dbReference type="PANTHER" id="PTHR47331:SF1">
    <property type="entry name" value="GAG-LIKE PROTEIN"/>
    <property type="match status" value="1"/>
</dbReference>
<dbReference type="PANTHER" id="PTHR47331">
    <property type="entry name" value="PHD-TYPE DOMAIN-CONTAINING PROTEIN"/>
    <property type="match status" value="1"/>
</dbReference>
<dbReference type="InterPro" id="IPR043502">
    <property type="entry name" value="DNA/RNA_pol_sf"/>
</dbReference>
<dbReference type="Proteomes" id="UP001620645">
    <property type="component" value="Unassembled WGS sequence"/>
</dbReference>
<proteinExistence type="predicted"/>
<dbReference type="SUPFAM" id="SSF56672">
    <property type="entry name" value="DNA/RNA polymerases"/>
    <property type="match status" value="1"/>
</dbReference>
<protein>
    <recommendedName>
        <fullName evidence="1">Reverse transcriptase domain-containing protein</fullName>
    </recommendedName>
</protein>
<evidence type="ECO:0000259" key="1">
    <source>
        <dbReference type="Pfam" id="PF00078"/>
    </source>
</evidence>
<sequence>MPFDQLWRTRTEEIHQRSGQARISLHKRGKAHLQPQRHEILGQADIEKAFLQLGIRYVDRDACRFIWLNNPETAELNPIDHSELRIYRFCRVSFGLTVSPFLLNATLREHLALFDSDLARRIEENLYVDNIMFDAKPTEKLQDLVTQAKTIFEAAGMKLREFYGIYFQIFFNFLRVKNCN</sequence>
<gene>
    <name evidence="2" type="ORF">niasHS_000052</name>
</gene>
<feature type="domain" description="Reverse transcriptase" evidence="1">
    <location>
        <begin position="31"/>
        <end position="160"/>
    </location>
</feature>
<name>A0ABD2KMW6_HETSC</name>
<dbReference type="InterPro" id="IPR000477">
    <property type="entry name" value="RT_dom"/>
</dbReference>